<protein>
    <recommendedName>
        <fullName evidence="1">ATPase AAA-type core domain-containing protein</fullName>
    </recommendedName>
</protein>
<dbReference type="AlphaFoldDB" id="A0A0F9EDD2"/>
<accession>A0A0F9EDD2</accession>
<feature type="domain" description="ATPase AAA-type core" evidence="1">
    <location>
        <begin position="26"/>
        <end position="70"/>
    </location>
</feature>
<sequence length="70" mass="8087">MFKPMNFEGVKVFESPYKFSITTPLGEIDIDDLSSGEKEILNIFVRFHQLKPEKSIILLDEADVHLHPEL</sequence>
<organism evidence="2">
    <name type="scientific">marine sediment metagenome</name>
    <dbReference type="NCBI Taxonomy" id="412755"/>
    <lineage>
        <taxon>unclassified sequences</taxon>
        <taxon>metagenomes</taxon>
        <taxon>ecological metagenomes</taxon>
    </lineage>
</organism>
<dbReference type="GO" id="GO:0016887">
    <property type="term" value="F:ATP hydrolysis activity"/>
    <property type="evidence" value="ECO:0007669"/>
    <property type="project" value="InterPro"/>
</dbReference>
<dbReference type="Gene3D" id="3.40.50.300">
    <property type="entry name" value="P-loop containing nucleotide triphosphate hydrolases"/>
    <property type="match status" value="1"/>
</dbReference>
<dbReference type="InterPro" id="IPR027417">
    <property type="entry name" value="P-loop_NTPase"/>
</dbReference>
<comment type="caution">
    <text evidence="2">The sequence shown here is derived from an EMBL/GenBank/DDBJ whole genome shotgun (WGS) entry which is preliminary data.</text>
</comment>
<dbReference type="Pfam" id="PF13304">
    <property type="entry name" value="AAA_21"/>
    <property type="match status" value="1"/>
</dbReference>
<evidence type="ECO:0000259" key="1">
    <source>
        <dbReference type="Pfam" id="PF13304"/>
    </source>
</evidence>
<gene>
    <name evidence="2" type="ORF">LCGC14_2439500</name>
</gene>
<reference evidence="2" key="1">
    <citation type="journal article" date="2015" name="Nature">
        <title>Complex archaea that bridge the gap between prokaryotes and eukaryotes.</title>
        <authorList>
            <person name="Spang A."/>
            <person name="Saw J.H."/>
            <person name="Jorgensen S.L."/>
            <person name="Zaremba-Niedzwiedzka K."/>
            <person name="Martijn J."/>
            <person name="Lind A.E."/>
            <person name="van Eijk R."/>
            <person name="Schleper C."/>
            <person name="Guy L."/>
            <person name="Ettema T.J."/>
        </authorList>
    </citation>
    <scope>NUCLEOTIDE SEQUENCE</scope>
</reference>
<dbReference type="EMBL" id="LAZR01037503">
    <property type="protein sequence ID" value="KKL22033.1"/>
    <property type="molecule type" value="Genomic_DNA"/>
</dbReference>
<name>A0A0F9EDD2_9ZZZZ</name>
<dbReference type="InterPro" id="IPR003959">
    <property type="entry name" value="ATPase_AAA_core"/>
</dbReference>
<evidence type="ECO:0000313" key="2">
    <source>
        <dbReference type="EMBL" id="KKL22033.1"/>
    </source>
</evidence>
<dbReference type="GO" id="GO:0005524">
    <property type="term" value="F:ATP binding"/>
    <property type="evidence" value="ECO:0007669"/>
    <property type="project" value="InterPro"/>
</dbReference>
<proteinExistence type="predicted"/>